<feature type="region of interest" description="Disordered" evidence="1">
    <location>
        <begin position="190"/>
        <end position="213"/>
    </location>
</feature>
<feature type="compositionally biased region" description="Basic and acidic residues" evidence="1">
    <location>
        <begin position="8"/>
        <end position="22"/>
    </location>
</feature>
<dbReference type="Proteomes" id="UP001153269">
    <property type="component" value="Unassembled WGS sequence"/>
</dbReference>
<gene>
    <name evidence="2" type="ORF">PLEPLA_LOCUS27798</name>
</gene>
<proteinExistence type="predicted"/>
<evidence type="ECO:0000313" key="2">
    <source>
        <dbReference type="EMBL" id="CAB1440032.1"/>
    </source>
</evidence>
<feature type="compositionally biased region" description="Polar residues" evidence="1">
    <location>
        <begin position="584"/>
        <end position="593"/>
    </location>
</feature>
<feature type="region of interest" description="Disordered" evidence="1">
    <location>
        <begin position="288"/>
        <end position="414"/>
    </location>
</feature>
<feature type="compositionally biased region" description="Low complexity" evidence="1">
    <location>
        <begin position="401"/>
        <end position="410"/>
    </location>
</feature>
<protein>
    <submittedName>
        <fullName evidence="2">Uncharacterized protein</fullName>
    </submittedName>
</protein>
<feature type="compositionally biased region" description="Acidic residues" evidence="1">
    <location>
        <begin position="476"/>
        <end position="485"/>
    </location>
</feature>
<feature type="region of interest" description="Disordered" evidence="1">
    <location>
        <begin position="552"/>
        <end position="694"/>
    </location>
</feature>
<accession>A0A9N7V0T4</accession>
<feature type="compositionally biased region" description="Basic and acidic residues" evidence="1">
    <location>
        <begin position="681"/>
        <end position="694"/>
    </location>
</feature>
<dbReference type="AlphaFoldDB" id="A0A9N7V0T4"/>
<evidence type="ECO:0000313" key="3">
    <source>
        <dbReference type="Proteomes" id="UP001153269"/>
    </source>
</evidence>
<feature type="compositionally biased region" description="Low complexity" evidence="1">
    <location>
        <begin position="190"/>
        <end position="199"/>
    </location>
</feature>
<comment type="caution">
    <text evidence="2">The sequence shown here is derived from an EMBL/GenBank/DDBJ whole genome shotgun (WGS) entry which is preliminary data.</text>
</comment>
<keyword evidence="3" id="KW-1185">Reference proteome</keyword>
<feature type="region of interest" description="Disordered" evidence="1">
    <location>
        <begin position="729"/>
        <end position="749"/>
    </location>
</feature>
<reference evidence="2" key="1">
    <citation type="submission" date="2020-03" db="EMBL/GenBank/DDBJ databases">
        <authorList>
            <person name="Weist P."/>
        </authorList>
    </citation>
    <scope>NUCLEOTIDE SEQUENCE</scope>
</reference>
<feature type="region of interest" description="Disordered" evidence="1">
    <location>
        <begin position="1"/>
        <end position="22"/>
    </location>
</feature>
<feature type="compositionally biased region" description="Basic and acidic residues" evidence="1">
    <location>
        <begin position="343"/>
        <end position="367"/>
    </location>
</feature>
<feature type="region of interest" description="Disordered" evidence="1">
    <location>
        <begin position="227"/>
        <end position="253"/>
    </location>
</feature>
<name>A0A9N7V0T4_PLEPL</name>
<evidence type="ECO:0000256" key="1">
    <source>
        <dbReference type="SAM" id="MobiDB-lite"/>
    </source>
</evidence>
<feature type="compositionally biased region" description="Polar residues" evidence="1">
    <location>
        <begin position="602"/>
        <end position="611"/>
    </location>
</feature>
<feature type="compositionally biased region" description="Polar residues" evidence="1">
    <location>
        <begin position="665"/>
        <end position="675"/>
    </location>
</feature>
<feature type="compositionally biased region" description="Basic and acidic residues" evidence="1">
    <location>
        <begin position="628"/>
        <end position="644"/>
    </location>
</feature>
<sequence>MAGSSTDFRGREEEERQELGGVDQNEKERLIVGVVDFLMNKYSLKTYLESFTKLPDTSSPPATERLSPSTSDMKNNVEICLIQAFSDVIGEDIPGRVSCEFTEAIVTEVMDVVNSVTSKAKQQSLDSGSFSSIAPPSIQLSGASEARTLAGAILTMQSFLTGRTHEIMRKFMTQGIENIRILETEVLSGLSSGSEEMGGAVSPENSSEADITETDSDLLEQMKVDEAQKEEEEATMGITSPLISKEEEDDSGRGTISILETEASPRPSRASEEVFEVAEKFGTDITEEEEEATMGITSPLISKEEGDDSGRGTISILETEADSSPSRASEEIQEPVSSARSTEVAERFEADNRETASDLLEQMKVDEAQQEEEEKTMGTSSPLKSKEEEDDSSRGIISILETEASSSPSRASEEVFEVADKFEADNIETASDVSEQIRLDEAQEEEEGTTMGTTSPLISNEEDESGRETIRLLETWNDEALEEEEKEKLGTTSPLISKEDGYDSDMEIIRIPETEADIHPSRASEQVFEVVEKFGTDNTETASDVNEQMKVDEAQEEAEEATMGTTSPLISKEGDDSGRGTITILETETSSPSRAAEEIQEAVSSANSSQVAERFEADNSETASDFLEQMKVDEAQEKEEESKLESPSPPAPSSAFCHDACEESPTLTSRNSSTPEPVENQDIRELSEGDADQDLRERIINMSVGVMNAIVNEFPYSSSLQTITTLANAFRSSKREKRSLSPDDSDSPE</sequence>
<organism evidence="2 3">
    <name type="scientific">Pleuronectes platessa</name>
    <name type="common">European plaice</name>
    <dbReference type="NCBI Taxonomy" id="8262"/>
    <lineage>
        <taxon>Eukaryota</taxon>
        <taxon>Metazoa</taxon>
        <taxon>Chordata</taxon>
        <taxon>Craniata</taxon>
        <taxon>Vertebrata</taxon>
        <taxon>Euteleostomi</taxon>
        <taxon>Actinopterygii</taxon>
        <taxon>Neopterygii</taxon>
        <taxon>Teleostei</taxon>
        <taxon>Neoteleostei</taxon>
        <taxon>Acanthomorphata</taxon>
        <taxon>Carangaria</taxon>
        <taxon>Pleuronectiformes</taxon>
        <taxon>Pleuronectoidei</taxon>
        <taxon>Pleuronectidae</taxon>
        <taxon>Pleuronectes</taxon>
    </lineage>
</organism>
<dbReference type="EMBL" id="CADEAL010002386">
    <property type="protein sequence ID" value="CAB1440032.1"/>
    <property type="molecule type" value="Genomic_DNA"/>
</dbReference>
<feature type="region of interest" description="Disordered" evidence="1">
    <location>
        <begin position="426"/>
        <end position="504"/>
    </location>
</feature>